<keyword evidence="3" id="KW-1185">Reference proteome</keyword>
<feature type="chain" id="PRO_5040218382" evidence="1">
    <location>
        <begin position="18"/>
        <end position="339"/>
    </location>
</feature>
<evidence type="ECO:0000313" key="3">
    <source>
        <dbReference type="Proteomes" id="UP000736335"/>
    </source>
</evidence>
<dbReference type="Pfam" id="PF13668">
    <property type="entry name" value="Ferritin_2"/>
    <property type="match status" value="1"/>
</dbReference>
<organism evidence="2 3">
    <name type="scientific">Thelephora terrestris</name>
    <dbReference type="NCBI Taxonomy" id="56493"/>
    <lineage>
        <taxon>Eukaryota</taxon>
        <taxon>Fungi</taxon>
        <taxon>Dikarya</taxon>
        <taxon>Basidiomycota</taxon>
        <taxon>Agaricomycotina</taxon>
        <taxon>Agaricomycetes</taxon>
        <taxon>Thelephorales</taxon>
        <taxon>Thelephoraceae</taxon>
        <taxon>Thelephora</taxon>
    </lineage>
</organism>
<dbReference type="CDD" id="cd00657">
    <property type="entry name" value="Ferritin_like"/>
    <property type="match status" value="1"/>
</dbReference>
<dbReference type="SUPFAM" id="SSF47240">
    <property type="entry name" value="Ferritin-like"/>
    <property type="match status" value="1"/>
</dbReference>
<dbReference type="OrthoDB" id="1001765at2759"/>
<dbReference type="Proteomes" id="UP000736335">
    <property type="component" value="Unassembled WGS sequence"/>
</dbReference>
<gene>
    <name evidence="2" type="ORF">BJ322DRAFT_364353</name>
</gene>
<reference evidence="2" key="2">
    <citation type="submission" date="2020-11" db="EMBL/GenBank/DDBJ databases">
        <authorList>
            <consortium name="DOE Joint Genome Institute"/>
            <person name="Kuo A."/>
            <person name="Miyauchi S."/>
            <person name="Kiss E."/>
            <person name="Drula E."/>
            <person name="Kohler A."/>
            <person name="Sanchez-Garcia M."/>
            <person name="Andreopoulos B."/>
            <person name="Barry K.W."/>
            <person name="Bonito G."/>
            <person name="Buee M."/>
            <person name="Carver A."/>
            <person name="Chen C."/>
            <person name="Cichocki N."/>
            <person name="Clum A."/>
            <person name="Culley D."/>
            <person name="Crous P.W."/>
            <person name="Fauchery L."/>
            <person name="Girlanda M."/>
            <person name="Hayes R."/>
            <person name="Keri Z."/>
            <person name="Labutti K."/>
            <person name="Lipzen A."/>
            <person name="Lombard V."/>
            <person name="Magnuson J."/>
            <person name="Maillard F."/>
            <person name="Morin E."/>
            <person name="Murat C."/>
            <person name="Nolan M."/>
            <person name="Ohm R."/>
            <person name="Pangilinan J."/>
            <person name="Pereira M."/>
            <person name="Perotto S."/>
            <person name="Peter M."/>
            <person name="Riley R."/>
            <person name="Sitrit Y."/>
            <person name="Stielow B."/>
            <person name="Szollosi G."/>
            <person name="Zifcakova L."/>
            <person name="Stursova M."/>
            <person name="Spatafora J.W."/>
            <person name="Tedersoo L."/>
            <person name="Vaario L.-M."/>
            <person name="Yamada A."/>
            <person name="Yan M."/>
            <person name="Wang P."/>
            <person name="Xu J."/>
            <person name="Bruns T."/>
            <person name="Baldrian P."/>
            <person name="Vilgalys R."/>
            <person name="Henrissat B."/>
            <person name="Grigoriev I.V."/>
            <person name="Hibbett D."/>
            <person name="Nagy L.G."/>
            <person name="Martin F.M."/>
        </authorList>
    </citation>
    <scope>NUCLEOTIDE SEQUENCE</scope>
    <source>
        <strain evidence="2">UH-Tt-Lm1</strain>
    </source>
</reference>
<reference evidence="2" key="1">
    <citation type="journal article" date="2020" name="Nat. Commun.">
        <title>Large-scale genome sequencing of mycorrhizal fungi provides insights into the early evolution of symbiotic traits.</title>
        <authorList>
            <person name="Miyauchi S."/>
            <person name="Kiss E."/>
            <person name="Kuo A."/>
            <person name="Drula E."/>
            <person name="Kohler A."/>
            <person name="Sanchez-Garcia M."/>
            <person name="Morin E."/>
            <person name="Andreopoulos B."/>
            <person name="Barry K.W."/>
            <person name="Bonito G."/>
            <person name="Buee M."/>
            <person name="Carver A."/>
            <person name="Chen C."/>
            <person name="Cichocki N."/>
            <person name="Clum A."/>
            <person name="Culley D."/>
            <person name="Crous P.W."/>
            <person name="Fauchery L."/>
            <person name="Girlanda M."/>
            <person name="Hayes R.D."/>
            <person name="Keri Z."/>
            <person name="LaButti K."/>
            <person name="Lipzen A."/>
            <person name="Lombard V."/>
            <person name="Magnuson J."/>
            <person name="Maillard F."/>
            <person name="Murat C."/>
            <person name="Nolan M."/>
            <person name="Ohm R.A."/>
            <person name="Pangilinan J."/>
            <person name="Pereira M.F."/>
            <person name="Perotto S."/>
            <person name="Peter M."/>
            <person name="Pfister S."/>
            <person name="Riley R."/>
            <person name="Sitrit Y."/>
            <person name="Stielow J.B."/>
            <person name="Szollosi G."/>
            <person name="Zifcakova L."/>
            <person name="Stursova M."/>
            <person name="Spatafora J.W."/>
            <person name="Tedersoo L."/>
            <person name="Vaario L.M."/>
            <person name="Yamada A."/>
            <person name="Yan M."/>
            <person name="Wang P."/>
            <person name="Xu J."/>
            <person name="Bruns T."/>
            <person name="Baldrian P."/>
            <person name="Vilgalys R."/>
            <person name="Dunand C."/>
            <person name="Henrissat B."/>
            <person name="Grigoriev I.V."/>
            <person name="Hibbett D."/>
            <person name="Nagy L.G."/>
            <person name="Martin F.M."/>
        </authorList>
    </citation>
    <scope>NUCLEOTIDE SEQUENCE</scope>
    <source>
        <strain evidence="2">UH-Tt-Lm1</strain>
    </source>
</reference>
<name>A0A9P6H6I6_9AGAM</name>
<dbReference type="InterPro" id="IPR009078">
    <property type="entry name" value="Ferritin-like_SF"/>
</dbReference>
<comment type="caution">
    <text evidence="2">The sequence shown here is derived from an EMBL/GenBank/DDBJ whole genome shotgun (WGS) entry which is preliminary data.</text>
</comment>
<dbReference type="EMBL" id="WIUZ02000019">
    <property type="protein sequence ID" value="KAF9779566.1"/>
    <property type="molecule type" value="Genomic_DNA"/>
</dbReference>
<dbReference type="Gene3D" id="1.20.1260.10">
    <property type="match status" value="1"/>
</dbReference>
<accession>A0A9P6H6I6</accession>
<protein>
    <submittedName>
        <fullName evidence="2">Ferritin-like domain-containing protein</fullName>
    </submittedName>
</protein>
<keyword evidence="1" id="KW-0732">Signal</keyword>
<evidence type="ECO:0000313" key="2">
    <source>
        <dbReference type="EMBL" id="KAF9779566.1"/>
    </source>
</evidence>
<dbReference type="InterPro" id="IPR012347">
    <property type="entry name" value="Ferritin-like"/>
</dbReference>
<proteinExistence type="predicted"/>
<dbReference type="AlphaFoldDB" id="A0A9P6H6I6"/>
<evidence type="ECO:0000256" key="1">
    <source>
        <dbReference type="SAM" id="SignalP"/>
    </source>
</evidence>
<feature type="signal peptide" evidence="1">
    <location>
        <begin position="1"/>
        <end position="17"/>
    </location>
</feature>
<sequence length="339" mass="35343">MRFASIIALAAPVFVAAAPWRRNAATNLLVLKFADVLEQLEATFYSQALVKFKESDFTAAGFPSAQLAIEQFLSIRDDEVIHATVLEETIKALGGTPVDNCSFDFSTVLTDVTTMANVARVVENVGVTAYLGAANLLSDPVLLTAAGSILTVEARHQTILNVLTSGTAIPQAFDLAFTPSEVLAIAGSFISGCDLGVKANQPLALTNNGTVTTGTLLTFNSPALNGSTDGLFCQMMVGGLAFSISLPVSQCVVPNGVNGPVALWITSDSQPLINNPIDRAVDKQVAGPMIAFIDTVPQLLGQMAHTPASAPPPTPTTITLEQATSLINNASPVPSPTGY</sequence>